<keyword evidence="2" id="KW-1185">Reference proteome</keyword>
<accession>A0A6J5FH82</accession>
<reference evidence="1 2" key="1">
    <citation type="submission" date="2020-04" db="EMBL/GenBank/DDBJ databases">
        <authorList>
            <person name="De Canck E."/>
        </authorList>
    </citation>
    <scope>NUCLEOTIDE SEQUENCE [LARGE SCALE GENOMIC DNA]</scope>
    <source>
        <strain evidence="1 2">LMG 27177</strain>
    </source>
</reference>
<organism evidence="1 2">
    <name type="scientific">Paraburkholderia fynbosensis</name>
    <dbReference type="NCBI Taxonomy" id="1200993"/>
    <lineage>
        <taxon>Bacteria</taxon>
        <taxon>Pseudomonadati</taxon>
        <taxon>Pseudomonadota</taxon>
        <taxon>Betaproteobacteria</taxon>
        <taxon>Burkholderiales</taxon>
        <taxon>Burkholderiaceae</taxon>
        <taxon>Paraburkholderia</taxon>
    </lineage>
</organism>
<protein>
    <recommendedName>
        <fullName evidence="3">Integrase catalytic domain-containing protein</fullName>
    </recommendedName>
</protein>
<evidence type="ECO:0008006" key="3">
    <source>
        <dbReference type="Google" id="ProtNLM"/>
    </source>
</evidence>
<dbReference type="Proteomes" id="UP000494252">
    <property type="component" value="Unassembled WGS sequence"/>
</dbReference>
<gene>
    <name evidence="1" type="ORF">LMG27177_00898</name>
</gene>
<sequence>MSSIHLNCLIRLSHGASSAGGIFRVIHANPSIDRLWAIKVSNRDGSSVSYYRRPSDFSILAVESMLRESLAELVADKTPKLWLMSDGQIKARYGKRGDGGQCAQLVRRDRDWRVIEGLVKNYTLHELLERGLYRGVIHQRALELGCRPKSVASALHRFWAGSCNKNALLPKFDRCGGAGKTRKQEKKLGRPNVFVRQHMFDRAGYCLRDDDRSQLAFGWENYVRPGVTVQSAYLRTMEAFYRQPDETQRADAAPILKEPHDRPTIRQFRYWGSRGDNERTAVRLQMDRGDFERDHRALHGTARDGVDCVGQLAYCDATTNDVHLLSAISRTRVVGTAHRIVIVDTVTGLIAGLDCGFDAPSAQTALSAVANAALDKVDFCARFGIDIISEEWPAIAFLRYLADNGELRNQQSIDSIPGIGGTLEFVPVFRPELKSIVESIHHVLHKKLDHKLPGTTRGQLRKRGQRHPALSACLTYFEYMRLLIRRILHYNNEERVPQLLTTEMRRDGVVPTRLNMYRWRQENGYGAAAPPSADMVRAHLLPVLPAVLTGRGIFLLRTDRGAKAEHIKGARFVGSVLKERGMMELARRNHTRVEVRGDPQDLRRVWLVMDGVHELLNMAADPLAAREWTFKDHLSVQDEDLLNSNLDIGRRTQRDAELDTGMFVDVGEAQRAKRAETGRQGSRVSLHKQIADMRANRRAERKLPASLPAFKSQITNVPPSHMPGSSPLPPADCGEDLLSPAHAALRAFNKTRR</sequence>
<proteinExistence type="predicted"/>
<evidence type="ECO:0000313" key="1">
    <source>
        <dbReference type="EMBL" id="CAB3780336.1"/>
    </source>
</evidence>
<name>A0A6J5FH82_9BURK</name>
<dbReference type="AlphaFoldDB" id="A0A6J5FH82"/>
<dbReference type="EMBL" id="CADIKI010000002">
    <property type="protein sequence ID" value="CAB3780336.1"/>
    <property type="molecule type" value="Genomic_DNA"/>
</dbReference>
<evidence type="ECO:0000313" key="2">
    <source>
        <dbReference type="Proteomes" id="UP000494252"/>
    </source>
</evidence>
<dbReference type="RefSeq" id="WP_175158274.1">
    <property type="nucleotide sequence ID" value="NZ_CADIKI010000002.1"/>
</dbReference>